<protein>
    <recommendedName>
        <fullName evidence="1">ILEI/PANDER domain-containing protein</fullName>
    </recommendedName>
</protein>
<dbReference type="InterPro" id="IPR039477">
    <property type="entry name" value="ILEI/PANDER_dom"/>
</dbReference>
<dbReference type="PANTHER" id="PTHR15535:SF17">
    <property type="entry name" value="TRANSMEMBRANE PROTEIN"/>
    <property type="match status" value="1"/>
</dbReference>
<evidence type="ECO:0000259" key="1">
    <source>
        <dbReference type="Pfam" id="PF15711"/>
    </source>
</evidence>
<dbReference type="Proteomes" id="UP000176846">
    <property type="component" value="Unassembled WGS sequence"/>
</dbReference>
<name>A0A1F7UTZ7_9BACT</name>
<organism evidence="2 3">
    <name type="scientific">Candidatus Uhrbacteria bacterium RIFCSPLOWO2_01_FULL_47_25</name>
    <dbReference type="NCBI Taxonomy" id="1802402"/>
    <lineage>
        <taxon>Bacteria</taxon>
        <taxon>Candidatus Uhriibacteriota</taxon>
    </lineage>
</organism>
<feature type="domain" description="ILEI/PANDER" evidence="1">
    <location>
        <begin position="280"/>
        <end position="370"/>
    </location>
</feature>
<dbReference type="Pfam" id="PF15711">
    <property type="entry name" value="ILEI"/>
    <property type="match status" value="1"/>
</dbReference>
<accession>A0A1F7UTZ7</accession>
<dbReference type="PANTHER" id="PTHR15535">
    <property type="entry name" value="TRANSMEMBRANE PROTEIN 2-RELATED"/>
    <property type="match status" value="1"/>
</dbReference>
<proteinExistence type="predicted"/>
<dbReference type="InterPro" id="IPR052252">
    <property type="entry name" value="CEMIP/CEMIP2"/>
</dbReference>
<comment type="caution">
    <text evidence="2">The sequence shown here is derived from an EMBL/GenBank/DDBJ whole genome shotgun (WGS) entry which is preliminary data.</text>
</comment>
<dbReference type="PROSITE" id="PS52031">
    <property type="entry name" value="GG_LECTIN"/>
    <property type="match status" value="1"/>
</dbReference>
<evidence type="ECO:0000313" key="3">
    <source>
        <dbReference type="Proteomes" id="UP000176846"/>
    </source>
</evidence>
<dbReference type="AlphaFoldDB" id="A0A1F7UTZ7"/>
<dbReference type="EMBL" id="MGEK01000033">
    <property type="protein sequence ID" value="OGL81137.1"/>
    <property type="molecule type" value="Genomic_DNA"/>
</dbReference>
<gene>
    <name evidence="2" type="ORF">A2936_00870</name>
</gene>
<sequence>MTFTPTTSGPQTTSDLLVRGLVLIGQEYRGQRVLVENVGTVAYCQARAVLALSRYSSFFPNISCQTLIDEEYDRFSDNCLRPGDQGVFSFQLDSSDTPLTAAGIQLQGVRTTVSVPDPELTVVEVKYSPTAFPNYSYVVTLANQNQKTASSVRGPTILKDAQGQFIGYETLYAGYPADFPTGDDRCMFVGDLFATYDCIKPGKTKDFGVRKSPEYDWDNVASVEPFPQWRRREQIQFAPANGVTIRLEAISGKLGGRGDAVFVRDGVVFYNTTGGGGGGRGINVATIDPATGVLLELKSFDTWSDAEAGSRLVSFLETLPVGTIVMMSVADEGSSTLYAASRDAISELLGSQLIHNLAYWDRWAMISVIGREVSISEDLVPYARPRTREAMADWDVALP</sequence>
<evidence type="ECO:0000313" key="2">
    <source>
        <dbReference type="EMBL" id="OGL81137.1"/>
    </source>
</evidence>
<reference evidence="2 3" key="1">
    <citation type="journal article" date="2016" name="Nat. Commun.">
        <title>Thousands of microbial genomes shed light on interconnected biogeochemical processes in an aquifer system.</title>
        <authorList>
            <person name="Anantharaman K."/>
            <person name="Brown C.T."/>
            <person name="Hug L.A."/>
            <person name="Sharon I."/>
            <person name="Castelle C.J."/>
            <person name="Probst A.J."/>
            <person name="Thomas B.C."/>
            <person name="Singh A."/>
            <person name="Wilkins M.J."/>
            <person name="Karaoz U."/>
            <person name="Brodie E.L."/>
            <person name="Williams K.H."/>
            <person name="Hubbard S.S."/>
            <person name="Banfield J.F."/>
        </authorList>
    </citation>
    <scope>NUCLEOTIDE SEQUENCE [LARGE SCALE GENOMIC DNA]</scope>
</reference>